<dbReference type="GO" id="GO:0005634">
    <property type="term" value="C:nucleus"/>
    <property type="evidence" value="ECO:0007669"/>
    <property type="project" value="TreeGrafter"/>
</dbReference>
<comment type="caution">
    <text evidence="3">The sequence shown here is derived from an EMBL/GenBank/DDBJ whole genome shotgun (WGS) entry which is preliminary data.</text>
</comment>
<dbReference type="AlphaFoldDB" id="A0A9P6J024"/>
<dbReference type="GO" id="GO:0003887">
    <property type="term" value="F:DNA-directed DNA polymerase activity"/>
    <property type="evidence" value="ECO:0007669"/>
    <property type="project" value="UniProtKB-EC"/>
</dbReference>
<evidence type="ECO:0000313" key="4">
    <source>
        <dbReference type="Proteomes" id="UP000749646"/>
    </source>
</evidence>
<accession>A0A9P6J024</accession>
<feature type="non-terminal residue" evidence="3">
    <location>
        <position position="1"/>
    </location>
</feature>
<dbReference type="InterPro" id="IPR056435">
    <property type="entry name" value="DPOD/Z_N"/>
</dbReference>
<evidence type="ECO:0000313" key="3">
    <source>
        <dbReference type="EMBL" id="KAF9956248.1"/>
    </source>
</evidence>
<proteinExistence type="predicted"/>
<gene>
    <name evidence="3" type="primary">REV3_1</name>
    <name evidence="3" type="ORF">BGZ65_002876</name>
</gene>
<dbReference type="OrthoDB" id="2414538at2759"/>
<organism evidence="3 4">
    <name type="scientific">Modicella reniformis</name>
    <dbReference type="NCBI Taxonomy" id="1440133"/>
    <lineage>
        <taxon>Eukaryota</taxon>
        <taxon>Fungi</taxon>
        <taxon>Fungi incertae sedis</taxon>
        <taxon>Mucoromycota</taxon>
        <taxon>Mortierellomycotina</taxon>
        <taxon>Mortierellomycetes</taxon>
        <taxon>Mortierellales</taxon>
        <taxon>Mortierellaceae</taxon>
        <taxon>Modicella</taxon>
    </lineage>
</organism>
<dbReference type="Pfam" id="PF24055">
    <property type="entry name" value="POL3_N"/>
    <property type="match status" value="1"/>
</dbReference>
<dbReference type="Proteomes" id="UP000749646">
    <property type="component" value="Unassembled WGS sequence"/>
</dbReference>
<evidence type="ECO:0000259" key="2">
    <source>
        <dbReference type="Pfam" id="PF24055"/>
    </source>
</evidence>
<evidence type="ECO:0000256" key="1">
    <source>
        <dbReference type="ARBA" id="ARBA00049244"/>
    </source>
</evidence>
<reference evidence="3" key="1">
    <citation type="journal article" date="2020" name="Fungal Divers.">
        <title>Resolving the Mortierellaceae phylogeny through synthesis of multi-gene phylogenetics and phylogenomics.</title>
        <authorList>
            <person name="Vandepol N."/>
            <person name="Liber J."/>
            <person name="Desiro A."/>
            <person name="Na H."/>
            <person name="Kennedy M."/>
            <person name="Barry K."/>
            <person name="Grigoriev I.V."/>
            <person name="Miller A.N."/>
            <person name="O'Donnell K."/>
            <person name="Stajich J.E."/>
            <person name="Bonito G."/>
        </authorList>
    </citation>
    <scope>NUCLEOTIDE SEQUENCE</scope>
    <source>
        <strain evidence="3">MES-2147</strain>
    </source>
</reference>
<protein>
    <submittedName>
        <fullName evidence="3">DNA polymerase zeta</fullName>
    </submittedName>
</protein>
<dbReference type="Gene3D" id="3.30.342.10">
    <property type="entry name" value="DNA Polymerase, chain B, domain 1"/>
    <property type="match status" value="1"/>
</dbReference>
<comment type="catalytic activity">
    <reaction evidence="1">
        <text>DNA(n) + a 2'-deoxyribonucleoside 5'-triphosphate = DNA(n+1) + diphosphate</text>
        <dbReference type="Rhea" id="RHEA:22508"/>
        <dbReference type="Rhea" id="RHEA-COMP:17339"/>
        <dbReference type="Rhea" id="RHEA-COMP:17340"/>
        <dbReference type="ChEBI" id="CHEBI:33019"/>
        <dbReference type="ChEBI" id="CHEBI:61560"/>
        <dbReference type="ChEBI" id="CHEBI:173112"/>
        <dbReference type="EC" id="2.7.7.7"/>
    </reaction>
</comment>
<dbReference type="InterPro" id="IPR030559">
    <property type="entry name" value="PolZ_Rev3"/>
</dbReference>
<dbReference type="EMBL" id="JAAAHW010006703">
    <property type="protein sequence ID" value="KAF9956248.1"/>
    <property type="molecule type" value="Genomic_DNA"/>
</dbReference>
<dbReference type="GO" id="GO:0016035">
    <property type="term" value="C:zeta DNA polymerase complex"/>
    <property type="evidence" value="ECO:0007669"/>
    <property type="project" value="InterPro"/>
</dbReference>
<keyword evidence="4" id="KW-1185">Reference proteome</keyword>
<dbReference type="PANTHER" id="PTHR45812">
    <property type="entry name" value="DNA POLYMERASE ZETA CATALYTIC SUBUNIT"/>
    <property type="match status" value="1"/>
</dbReference>
<dbReference type="InterPro" id="IPR012337">
    <property type="entry name" value="RNaseH-like_sf"/>
</dbReference>
<dbReference type="GO" id="GO:0042276">
    <property type="term" value="P:error-prone translesion synthesis"/>
    <property type="evidence" value="ECO:0007669"/>
    <property type="project" value="TreeGrafter"/>
</dbReference>
<name>A0A9P6J024_9FUNG</name>
<dbReference type="GO" id="GO:0000724">
    <property type="term" value="P:double-strand break repair via homologous recombination"/>
    <property type="evidence" value="ECO:0007669"/>
    <property type="project" value="TreeGrafter"/>
</dbReference>
<feature type="domain" description="DNA polymerase delta/zeta catalytic subunit N-terminal" evidence="2">
    <location>
        <begin position="1"/>
        <end position="79"/>
    </location>
</feature>
<sequence length="143" mass="16593">AYPYFFVPYEGSLEPAHLQAYIQQLGLSLNHAACISFNMPQDPWKSQFVVAIVPVKGIPFYGYHVGYSVFLKIYLFNPDFENRIVDIMRSGAIMGTRFQPFESHIPFRLQFFVDFNLYGMGWLELEEALLRHDVPGENLIEHI</sequence>
<dbReference type="SUPFAM" id="SSF53098">
    <property type="entry name" value="Ribonuclease H-like"/>
    <property type="match status" value="1"/>
</dbReference>
<dbReference type="PANTHER" id="PTHR45812:SF1">
    <property type="entry name" value="DNA POLYMERASE ZETA CATALYTIC SUBUNIT"/>
    <property type="match status" value="1"/>
</dbReference>